<dbReference type="InterPro" id="IPR013324">
    <property type="entry name" value="RNA_pol_sigma_r3/r4-like"/>
</dbReference>
<dbReference type="InterPro" id="IPR039425">
    <property type="entry name" value="RNA_pol_sigma-70-like"/>
</dbReference>
<dbReference type="PATRIC" id="fig|1121014.3.peg.1981"/>
<keyword evidence="9" id="KW-1185">Reference proteome</keyword>
<dbReference type="InterPro" id="IPR013249">
    <property type="entry name" value="RNA_pol_sigma70_r4_t2"/>
</dbReference>
<dbReference type="GO" id="GO:0003677">
    <property type="term" value="F:DNA binding"/>
    <property type="evidence" value="ECO:0007669"/>
    <property type="project" value="InterPro"/>
</dbReference>
<evidence type="ECO:0000256" key="5">
    <source>
        <dbReference type="SAM" id="MobiDB-lite"/>
    </source>
</evidence>
<comment type="caution">
    <text evidence="8">The sequence shown here is derived from an EMBL/GenBank/DDBJ whole genome shotgun (WGS) entry which is preliminary data.</text>
</comment>
<reference evidence="9" key="1">
    <citation type="submission" date="2013-08" db="EMBL/GenBank/DDBJ databases">
        <title>Genome sequencing of Arenimonas donghaensis.</title>
        <authorList>
            <person name="Chen F."/>
            <person name="Wang G."/>
        </authorList>
    </citation>
    <scope>NUCLEOTIDE SEQUENCE [LARGE SCALE GENOMIC DNA]</scope>
    <source>
        <strain evidence="9">HO3-R19</strain>
    </source>
</reference>
<name>A0A087MGX2_9GAMM</name>
<comment type="similarity">
    <text evidence="1">Belongs to the sigma-70 factor family. ECF subfamily.</text>
</comment>
<reference evidence="8 9" key="2">
    <citation type="journal article" date="2015" name="Stand. Genomic Sci.">
        <title>High quality draft genomic sequence of Arenimonas donghaensis DSM 18148(T).</title>
        <authorList>
            <person name="Chen F."/>
            <person name="Wang H."/>
            <person name="Cao Y."/>
            <person name="Li X."/>
            <person name="Wang G."/>
        </authorList>
    </citation>
    <scope>NUCLEOTIDE SEQUENCE [LARGE SCALE GENOMIC DNA]</scope>
    <source>
        <strain evidence="8 9">HO3-R19</strain>
    </source>
</reference>
<dbReference type="OrthoDB" id="9797134at2"/>
<evidence type="ECO:0000259" key="6">
    <source>
        <dbReference type="Pfam" id="PF04542"/>
    </source>
</evidence>
<keyword evidence="2" id="KW-0805">Transcription regulation</keyword>
<dbReference type="EMBL" id="AVCJ01000027">
    <property type="protein sequence ID" value="KFL36125.1"/>
    <property type="molecule type" value="Genomic_DNA"/>
</dbReference>
<dbReference type="InterPro" id="IPR036388">
    <property type="entry name" value="WH-like_DNA-bd_sf"/>
</dbReference>
<accession>A0A087MGX2</accession>
<keyword evidence="3" id="KW-0731">Sigma factor</keyword>
<dbReference type="AlphaFoldDB" id="A0A087MGX2"/>
<evidence type="ECO:0000313" key="9">
    <source>
        <dbReference type="Proteomes" id="UP000029085"/>
    </source>
</evidence>
<sequence length="168" mass="18587">MHEPNAPPTLQEGLPALLPRLRRFARTLARDPADADDLVQLALERAWARAGQWQPERGLEGWVFGILRNAFLDDQRARQRGRQVFAPEEQGEQVGENPDDARDAQMSVQSAMARLPEEQRSAIALVLVEGLSYREAAQALDIPEGTLTSRLARGRVALQALLAEGGYP</sequence>
<dbReference type="GO" id="GO:0016987">
    <property type="term" value="F:sigma factor activity"/>
    <property type="evidence" value="ECO:0007669"/>
    <property type="project" value="UniProtKB-KW"/>
</dbReference>
<dbReference type="NCBIfam" id="TIGR02937">
    <property type="entry name" value="sigma70-ECF"/>
    <property type="match status" value="1"/>
</dbReference>
<evidence type="ECO:0000256" key="4">
    <source>
        <dbReference type="ARBA" id="ARBA00023163"/>
    </source>
</evidence>
<keyword evidence="4" id="KW-0804">Transcription</keyword>
<organism evidence="8 9">
    <name type="scientific">Arenimonas donghaensis DSM 18148 = HO3-R19</name>
    <dbReference type="NCBI Taxonomy" id="1121014"/>
    <lineage>
        <taxon>Bacteria</taxon>
        <taxon>Pseudomonadati</taxon>
        <taxon>Pseudomonadota</taxon>
        <taxon>Gammaproteobacteria</taxon>
        <taxon>Lysobacterales</taxon>
        <taxon>Lysobacteraceae</taxon>
        <taxon>Arenimonas</taxon>
    </lineage>
</organism>
<dbReference type="Pfam" id="PF04542">
    <property type="entry name" value="Sigma70_r2"/>
    <property type="match status" value="1"/>
</dbReference>
<dbReference type="RefSeq" id="WP_034224637.1">
    <property type="nucleotide sequence ID" value="NZ_AVCJ01000027.1"/>
</dbReference>
<dbReference type="InterPro" id="IPR014284">
    <property type="entry name" value="RNA_pol_sigma-70_dom"/>
</dbReference>
<dbReference type="Proteomes" id="UP000029085">
    <property type="component" value="Unassembled WGS sequence"/>
</dbReference>
<dbReference type="SUPFAM" id="SSF88946">
    <property type="entry name" value="Sigma2 domain of RNA polymerase sigma factors"/>
    <property type="match status" value="1"/>
</dbReference>
<gene>
    <name evidence="8" type="ORF">N788_13715</name>
</gene>
<dbReference type="InterPro" id="IPR007627">
    <property type="entry name" value="RNA_pol_sigma70_r2"/>
</dbReference>
<dbReference type="PANTHER" id="PTHR43133">
    <property type="entry name" value="RNA POLYMERASE ECF-TYPE SIGMA FACTO"/>
    <property type="match status" value="1"/>
</dbReference>
<evidence type="ECO:0008006" key="10">
    <source>
        <dbReference type="Google" id="ProtNLM"/>
    </source>
</evidence>
<evidence type="ECO:0000313" key="8">
    <source>
        <dbReference type="EMBL" id="KFL36125.1"/>
    </source>
</evidence>
<evidence type="ECO:0000256" key="3">
    <source>
        <dbReference type="ARBA" id="ARBA00023082"/>
    </source>
</evidence>
<dbReference type="PANTHER" id="PTHR43133:SF25">
    <property type="entry name" value="RNA POLYMERASE SIGMA FACTOR RFAY-RELATED"/>
    <property type="match status" value="1"/>
</dbReference>
<dbReference type="SUPFAM" id="SSF88659">
    <property type="entry name" value="Sigma3 and sigma4 domains of RNA polymerase sigma factors"/>
    <property type="match status" value="1"/>
</dbReference>
<dbReference type="Pfam" id="PF08281">
    <property type="entry name" value="Sigma70_r4_2"/>
    <property type="match status" value="1"/>
</dbReference>
<dbReference type="GO" id="GO:0006352">
    <property type="term" value="P:DNA-templated transcription initiation"/>
    <property type="evidence" value="ECO:0007669"/>
    <property type="project" value="InterPro"/>
</dbReference>
<dbReference type="STRING" id="1121014.N788_13715"/>
<dbReference type="InterPro" id="IPR013325">
    <property type="entry name" value="RNA_pol_sigma_r2"/>
</dbReference>
<proteinExistence type="inferred from homology"/>
<dbReference type="Gene3D" id="1.10.10.10">
    <property type="entry name" value="Winged helix-like DNA-binding domain superfamily/Winged helix DNA-binding domain"/>
    <property type="match status" value="1"/>
</dbReference>
<dbReference type="CDD" id="cd06171">
    <property type="entry name" value="Sigma70_r4"/>
    <property type="match status" value="1"/>
</dbReference>
<evidence type="ECO:0000256" key="2">
    <source>
        <dbReference type="ARBA" id="ARBA00023015"/>
    </source>
</evidence>
<feature type="region of interest" description="Disordered" evidence="5">
    <location>
        <begin position="82"/>
        <end position="106"/>
    </location>
</feature>
<dbReference type="Gene3D" id="1.10.1740.10">
    <property type="match status" value="1"/>
</dbReference>
<feature type="domain" description="RNA polymerase sigma-70 region 2" evidence="6">
    <location>
        <begin position="17"/>
        <end position="80"/>
    </location>
</feature>
<protein>
    <recommendedName>
        <fullName evidence="10">RNA polymerase sigma factor</fullName>
    </recommendedName>
</protein>
<evidence type="ECO:0000256" key="1">
    <source>
        <dbReference type="ARBA" id="ARBA00010641"/>
    </source>
</evidence>
<feature type="domain" description="RNA polymerase sigma factor 70 region 4 type 2" evidence="7">
    <location>
        <begin position="106"/>
        <end position="158"/>
    </location>
</feature>
<evidence type="ECO:0000259" key="7">
    <source>
        <dbReference type="Pfam" id="PF08281"/>
    </source>
</evidence>